<dbReference type="InterPro" id="IPR005645">
    <property type="entry name" value="FSH-like_dom"/>
</dbReference>
<feature type="domain" description="Serine hydrolase" evidence="2">
    <location>
        <begin position="14"/>
        <end position="236"/>
    </location>
</feature>
<dbReference type="GeneID" id="5727385"/>
<dbReference type="GO" id="GO:0005737">
    <property type="term" value="C:cytoplasm"/>
    <property type="evidence" value="ECO:0000318"/>
    <property type="project" value="GO_Central"/>
</dbReference>
<evidence type="ECO:0000313" key="4">
    <source>
        <dbReference type="Proteomes" id="UP000006906"/>
    </source>
</evidence>
<evidence type="ECO:0000256" key="1">
    <source>
        <dbReference type="ARBA" id="ARBA00022801"/>
    </source>
</evidence>
<dbReference type="SUPFAM" id="SSF53474">
    <property type="entry name" value="alpha/beta-Hydrolases"/>
    <property type="match status" value="1"/>
</dbReference>
<proteinExistence type="predicted"/>
<name>A0A2K3E0Y3_CHLRE</name>
<dbReference type="InterPro" id="IPR029058">
    <property type="entry name" value="AB_hydrolase_fold"/>
</dbReference>
<dbReference type="Gramene" id="PNW86417">
    <property type="protein sequence ID" value="PNW86417"/>
    <property type="gene ID" value="CHLRE_02g085600v5"/>
</dbReference>
<dbReference type="PaxDb" id="3055-EDP06903"/>
<dbReference type="ExpressionAtlas" id="A0A2K3E0Y3">
    <property type="expression patterns" value="baseline and differential"/>
</dbReference>
<evidence type="ECO:0000313" key="3">
    <source>
        <dbReference type="EMBL" id="PNW86417.1"/>
    </source>
</evidence>
<dbReference type="KEGG" id="cre:CHLRE_02g085600v5"/>
<dbReference type="InParanoid" id="A0A2K3E0Y3"/>
<reference evidence="3 4" key="1">
    <citation type="journal article" date="2007" name="Science">
        <title>The Chlamydomonas genome reveals the evolution of key animal and plant functions.</title>
        <authorList>
            <person name="Merchant S.S."/>
            <person name="Prochnik S.E."/>
            <person name="Vallon O."/>
            <person name="Harris E.H."/>
            <person name="Karpowicz S.J."/>
            <person name="Witman G.B."/>
            <person name="Terry A."/>
            <person name="Salamov A."/>
            <person name="Fritz-Laylin L.K."/>
            <person name="Marechal-Drouard L."/>
            <person name="Marshall W.F."/>
            <person name="Qu L.H."/>
            <person name="Nelson D.R."/>
            <person name="Sanderfoot A.A."/>
            <person name="Spalding M.H."/>
            <person name="Kapitonov V.V."/>
            <person name="Ren Q."/>
            <person name="Ferris P."/>
            <person name="Lindquist E."/>
            <person name="Shapiro H."/>
            <person name="Lucas S.M."/>
            <person name="Grimwood J."/>
            <person name="Schmutz J."/>
            <person name="Cardol P."/>
            <person name="Cerutti H."/>
            <person name="Chanfreau G."/>
            <person name="Chen C.L."/>
            <person name="Cognat V."/>
            <person name="Croft M.T."/>
            <person name="Dent R."/>
            <person name="Dutcher S."/>
            <person name="Fernandez E."/>
            <person name="Fukuzawa H."/>
            <person name="Gonzalez-Ballester D."/>
            <person name="Gonzalez-Halphen D."/>
            <person name="Hallmann A."/>
            <person name="Hanikenne M."/>
            <person name="Hippler M."/>
            <person name="Inwood W."/>
            <person name="Jabbari K."/>
            <person name="Kalanon M."/>
            <person name="Kuras R."/>
            <person name="Lefebvre P.A."/>
            <person name="Lemaire S.D."/>
            <person name="Lobanov A.V."/>
            <person name="Lohr M."/>
            <person name="Manuell A."/>
            <person name="Meier I."/>
            <person name="Mets L."/>
            <person name="Mittag M."/>
            <person name="Mittelmeier T."/>
            <person name="Moroney J.V."/>
            <person name="Moseley J."/>
            <person name="Napoli C."/>
            <person name="Nedelcu A.M."/>
            <person name="Niyogi K."/>
            <person name="Novoselov S.V."/>
            <person name="Paulsen I.T."/>
            <person name="Pazour G."/>
            <person name="Purton S."/>
            <person name="Ral J.P."/>
            <person name="Riano-Pachon D.M."/>
            <person name="Riekhof W."/>
            <person name="Rymarquis L."/>
            <person name="Schroda M."/>
            <person name="Stern D."/>
            <person name="Umen J."/>
            <person name="Willows R."/>
            <person name="Wilson N."/>
            <person name="Zimmer S.L."/>
            <person name="Allmer J."/>
            <person name="Balk J."/>
            <person name="Bisova K."/>
            <person name="Chen C.J."/>
            <person name="Elias M."/>
            <person name="Gendler K."/>
            <person name="Hauser C."/>
            <person name="Lamb M.R."/>
            <person name="Ledford H."/>
            <person name="Long J.C."/>
            <person name="Minagawa J."/>
            <person name="Page M.D."/>
            <person name="Pan J."/>
            <person name="Pootakham W."/>
            <person name="Roje S."/>
            <person name="Rose A."/>
            <person name="Stahlberg E."/>
            <person name="Terauchi A.M."/>
            <person name="Yang P."/>
            <person name="Ball S."/>
            <person name="Bowler C."/>
            <person name="Dieckmann C.L."/>
            <person name="Gladyshev V.N."/>
            <person name="Green P."/>
            <person name="Jorgensen R."/>
            <person name="Mayfield S."/>
            <person name="Mueller-Roeber B."/>
            <person name="Rajamani S."/>
            <person name="Sayre R.T."/>
            <person name="Brokstein P."/>
            <person name="Dubchak I."/>
            <person name="Goodstein D."/>
            <person name="Hornick L."/>
            <person name="Huang Y.W."/>
            <person name="Jhaveri J."/>
            <person name="Luo Y."/>
            <person name="Martinez D."/>
            <person name="Ngau W.C."/>
            <person name="Otillar B."/>
            <person name="Poliakov A."/>
            <person name="Porter A."/>
            <person name="Szajkowski L."/>
            <person name="Werner G."/>
            <person name="Zhou K."/>
            <person name="Grigoriev I.V."/>
            <person name="Rokhsar D.S."/>
            <person name="Grossman A.R."/>
        </authorList>
    </citation>
    <scope>NUCLEOTIDE SEQUENCE [LARGE SCALE GENOMIC DNA]</scope>
    <source>
        <strain evidence="4">CC-503</strain>
    </source>
</reference>
<dbReference type="RefSeq" id="XP_042926957.1">
    <property type="nucleotide sequence ID" value="XM_043059323.1"/>
</dbReference>
<dbReference type="GO" id="GO:0005634">
    <property type="term" value="C:nucleus"/>
    <property type="evidence" value="ECO:0000318"/>
    <property type="project" value="GO_Central"/>
</dbReference>
<dbReference type="Gene3D" id="3.40.50.1820">
    <property type="entry name" value="alpha/beta hydrolase"/>
    <property type="match status" value="1"/>
</dbReference>
<keyword evidence="1" id="KW-0378">Hydrolase</keyword>
<sequence>MAAVTTTHVDAARRARVLAFHGWRTSASILQQQLKISSLDITINELADITYLDGPHAAKGAPTPDVARFFAPPFVEWWDAVTDPATGVVTYEGAERSLAAIEAELQAAAAAGRPVEALLGFSQGAALAALVLALQECKLRFQSLPPLQCAVLISGSRIRDPTWAGVYGGPSTSNGGTAMTDLHPESAQALLQRPTCHLIGAADPMRGRSEQLALCFQSPLVLQHEQGHVVPRLQPSAREQLKAFLQQHLHATPDAPAYADGKRH</sequence>
<dbReference type="OrthoDB" id="414698at2759"/>
<evidence type="ECO:0000259" key="2">
    <source>
        <dbReference type="Pfam" id="PF03959"/>
    </source>
</evidence>
<protein>
    <recommendedName>
        <fullName evidence="2">Serine hydrolase domain-containing protein</fullName>
    </recommendedName>
</protein>
<dbReference type="OMA" id="FRDPTIC"/>
<dbReference type="PANTHER" id="PTHR48070:SF6">
    <property type="entry name" value="ESTERASE OVCA2"/>
    <property type="match status" value="1"/>
</dbReference>
<dbReference type="Proteomes" id="UP000006906">
    <property type="component" value="Chromosome 2"/>
</dbReference>
<dbReference type="EMBL" id="CM008963">
    <property type="protein sequence ID" value="PNW86417.1"/>
    <property type="molecule type" value="Genomic_DNA"/>
</dbReference>
<dbReference type="PANTHER" id="PTHR48070">
    <property type="entry name" value="ESTERASE OVCA2"/>
    <property type="match status" value="1"/>
</dbReference>
<dbReference type="InterPro" id="IPR050593">
    <property type="entry name" value="LovG"/>
</dbReference>
<accession>A0A2K3E0Y3</accession>
<dbReference type="GO" id="GO:0016787">
    <property type="term" value="F:hydrolase activity"/>
    <property type="evidence" value="ECO:0000318"/>
    <property type="project" value="GO_Central"/>
</dbReference>
<organism evidence="3 4">
    <name type="scientific">Chlamydomonas reinhardtii</name>
    <name type="common">Chlamydomonas smithii</name>
    <dbReference type="NCBI Taxonomy" id="3055"/>
    <lineage>
        <taxon>Eukaryota</taxon>
        <taxon>Viridiplantae</taxon>
        <taxon>Chlorophyta</taxon>
        <taxon>core chlorophytes</taxon>
        <taxon>Chlorophyceae</taxon>
        <taxon>CS clade</taxon>
        <taxon>Chlamydomonadales</taxon>
        <taxon>Chlamydomonadaceae</taxon>
        <taxon>Chlamydomonas</taxon>
    </lineage>
</organism>
<keyword evidence="4" id="KW-1185">Reference proteome</keyword>
<dbReference type="Pfam" id="PF03959">
    <property type="entry name" value="FSH1"/>
    <property type="match status" value="1"/>
</dbReference>
<gene>
    <name evidence="3" type="ORF">CHLRE_02g085600v5</name>
</gene>
<dbReference type="AlphaFoldDB" id="A0A2K3E0Y3"/>